<dbReference type="PANTHER" id="PTHR44591:SF3">
    <property type="entry name" value="RESPONSE REGULATORY DOMAIN-CONTAINING PROTEIN"/>
    <property type="match status" value="1"/>
</dbReference>
<reference evidence="6" key="3">
    <citation type="submission" date="2023-06" db="EMBL/GenBank/DDBJ databases">
        <title>Pangenomics reveal diversification of enzyme families and niche specialization in globally abundant SAR202 bacteria.</title>
        <authorList>
            <person name="Saw J.H.W."/>
        </authorList>
    </citation>
    <scope>NUCLEOTIDE SEQUENCE [LARGE SCALE GENOMIC DNA]</scope>
    <source>
        <strain evidence="6">JH1073</strain>
    </source>
</reference>
<proteinExistence type="predicted"/>
<dbReference type="AlphaFoldDB" id="A0AAJ6CUJ4"/>
<dbReference type="GO" id="GO:0000160">
    <property type="term" value="P:phosphorelay signal transduction system"/>
    <property type="evidence" value="ECO:0007669"/>
    <property type="project" value="InterPro"/>
</dbReference>
<dbReference type="EMBL" id="WMBE01000001">
    <property type="protein sequence ID" value="MDG0865967.1"/>
    <property type="molecule type" value="Genomic_DNA"/>
</dbReference>
<dbReference type="Proteomes" id="UP001219901">
    <property type="component" value="Chromosome"/>
</dbReference>
<dbReference type="PROSITE" id="PS50110">
    <property type="entry name" value="RESPONSE_REGULATORY"/>
    <property type="match status" value="1"/>
</dbReference>
<dbReference type="Pfam" id="PF00072">
    <property type="entry name" value="Response_reg"/>
    <property type="match status" value="1"/>
</dbReference>
<evidence type="ECO:0000256" key="1">
    <source>
        <dbReference type="ARBA" id="ARBA00022553"/>
    </source>
</evidence>
<name>A0AAJ6CUJ4_9CHLR</name>
<gene>
    <name evidence="4" type="ORF">GKO46_02640</name>
    <name evidence="5" type="ORF">GKO48_06620</name>
</gene>
<dbReference type="EMBL" id="CP046147">
    <property type="protein sequence ID" value="WFG39304.1"/>
    <property type="molecule type" value="Genomic_DNA"/>
</dbReference>
<feature type="domain" description="Response regulatory" evidence="3">
    <location>
        <begin position="26"/>
        <end position="142"/>
    </location>
</feature>
<dbReference type="InterPro" id="IPR011006">
    <property type="entry name" value="CheY-like_superfamily"/>
</dbReference>
<sequence>MHCDNPPFAIQADYSVEQLNEQAKTRILVIDDEESIRYAVDAGLDFLGDYDVHFAEDGAKGIEGLKTLSPDLVLVDLVLPTVGGMGILEAIRKDPDINRPDRVVLMTGHSNPFDEEHMDDVGIDKILSKPFKLEQLKSALFD</sequence>
<evidence type="ECO:0000313" key="6">
    <source>
        <dbReference type="Proteomes" id="UP001219901"/>
    </source>
</evidence>
<dbReference type="InterPro" id="IPR050595">
    <property type="entry name" value="Bact_response_regulator"/>
</dbReference>
<dbReference type="Proteomes" id="UP001321249">
    <property type="component" value="Unassembled WGS sequence"/>
</dbReference>
<dbReference type="SMART" id="SM00448">
    <property type="entry name" value="REC"/>
    <property type="match status" value="1"/>
</dbReference>
<dbReference type="PANTHER" id="PTHR44591">
    <property type="entry name" value="STRESS RESPONSE REGULATOR PROTEIN 1"/>
    <property type="match status" value="1"/>
</dbReference>
<reference evidence="6 7" key="1">
    <citation type="submission" date="2019-11" db="EMBL/GenBank/DDBJ databases">
        <authorList>
            <person name="Cho J.-C."/>
        </authorList>
    </citation>
    <scope>NUCLEOTIDE SEQUENCE [LARGE SCALE GENOMIC DNA]</scope>
    <source>
        <strain evidence="5 6">JH1073</strain>
        <strain evidence="4 7">JH702</strain>
    </source>
</reference>
<evidence type="ECO:0000313" key="7">
    <source>
        <dbReference type="Proteomes" id="UP001321249"/>
    </source>
</evidence>
<evidence type="ECO:0000256" key="2">
    <source>
        <dbReference type="PROSITE-ProRule" id="PRU00169"/>
    </source>
</evidence>
<keyword evidence="1 2" id="KW-0597">Phosphoprotein</keyword>
<evidence type="ECO:0000313" key="4">
    <source>
        <dbReference type="EMBL" id="MDG0865967.1"/>
    </source>
</evidence>
<protein>
    <submittedName>
        <fullName evidence="5">Response regulator</fullName>
    </submittedName>
</protein>
<accession>A0AAJ6CUJ4</accession>
<evidence type="ECO:0000259" key="3">
    <source>
        <dbReference type="PROSITE" id="PS50110"/>
    </source>
</evidence>
<keyword evidence="6" id="KW-1185">Reference proteome</keyword>
<feature type="modified residue" description="4-aspartylphosphate" evidence="2">
    <location>
        <position position="76"/>
    </location>
</feature>
<dbReference type="Gene3D" id="3.40.50.2300">
    <property type="match status" value="1"/>
</dbReference>
<reference evidence="5" key="2">
    <citation type="journal article" date="2023" name="Nat. Commun.">
        <title>Cultivation of marine bacteria of the SAR202 clade.</title>
        <authorList>
            <person name="Lim Y."/>
            <person name="Seo J.H."/>
            <person name="Giovannoni S.J."/>
            <person name="Kang I."/>
            <person name="Cho J.C."/>
        </authorList>
    </citation>
    <scope>NUCLEOTIDE SEQUENCE</scope>
    <source>
        <strain evidence="5">JH1073</strain>
    </source>
</reference>
<organism evidence="5 6">
    <name type="scientific">Candidatus Lucifugimonas marina</name>
    <dbReference type="NCBI Taxonomy" id="3038979"/>
    <lineage>
        <taxon>Bacteria</taxon>
        <taxon>Bacillati</taxon>
        <taxon>Chloroflexota</taxon>
        <taxon>Dehalococcoidia</taxon>
        <taxon>SAR202 cluster</taxon>
        <taxon>Candidatus Lucifugimonadales</taxon>
        <taxon>Candidatus Lucifugimonadaceae</taxon>
        <taxon>Candidatus Lucifugimonas</taxon>
    </lineage>
</organism>
<dbReference type="InterPro" id="IPR001789">
    <property type="entry name" value="Sig_transdc_resp-reg_receiver"/>
</dbReference>
<dbReference type="SUPFAM" id="SSF52172">
    <property type="entry name" value="CheY-like"/>
    <property type="match status" value="1"/>
</dbReference>
<evidence type="ECO:0000313" key="5">
    <source>
        <dbReference type="EMBL" id="WFG39304.1"/>
    </source>
</evidence>